<evidence type="ECO:0000313" key="2">
    <source>
        <dbReference type="EMBL" id="QTA89888.1"/>
    </source>
</evidence>
<dbReference type="Pfam" id="PF14279">
    <property type="entry name" value="HNH_5"/>
    <property type="match status" value="1"/>
</dbReference>
<dbReference type="GO" id="GO:0004519">
    <property type="term" value="F:endonuclease activity"/>
    <property type="evidence" value="ECO:0007669"/>
    <property type="project" value="UniProtKB-KW"/>
</dbReference>
<keyword evidence="2" id="KW-0540">Nuclease</keyword>
<dbReference type="InterPro" id="IPR003615">
    <property type="entry name" value="HNH_nuc"/>
</dbReference>
<dbReference type="PANTHER" id="PTHR33877:SF2">
    <property type="entry name" value="OS07G0170200 PROTEIN"/>
    <property type="match status" value="1"/>
</dbReference>
<dbReference type="InterPro" id="IPR052892">
    <property type="entry name" value="NA-targeting_endonuclease"/>
</dbReference>
<keyword evidence="2" id="KW-0378">Hydrolase</keyword>
<proteinExistence type="predicted"/>
<organism evidence="2 3">
    <name type="scientific">Desulfonema magnum</name>
    <dbReference type="NCBI Taxonomy" id="45655"/>
    <lineage>
        <taxon>Bacteria</taxon>
        <taxon>Pseudomonadati</taxon>
        <taxon>Thermodesulfobacteriota</taxon>
        <taxon>Desulfobacteria</taxon>
        <taxon>Desulfobacterales</taxon>
        <taxon>Desulfococcaceae</taxon>
        <taxon>Desulfonema</taxon>
    </lineage>
</organism>
<protein>
    <submittedName>
        <fullName evidence="2">HNH endonuclease domain-containing protein</fullName>
    </submittedName>
</protein>
<dbReference type="SMART" id="SM00507">
    <property type="entry name" value="HNHc"/>
    <property type="match status" value="1"/>
</dbReference>
<accession>A0A975BQR6</accession>
<dbReference type="Gene3D" id="1.10.30.50">
    <property type="match status" value="1"/>
</dbReference>
<evidence type="ECO:0000259" key="1">
    <source>
        <dbReference type="SMART" id="SM00507"/>
    </source>
</evidence>
<gene>
    <name evidence="2" type="ORF">dnm_059440</name>
</gene>
<evidence type="ECO:0000313" key="3">
    <source>
        <dbReference type="Proteomes" id="UP000663722"/>
    </source>
</evidence>
<dbReference type="EMBL" id="CP061800">
    <property type="protein sequence ID" value="QTA89888.1"/>
    <property type="molecule type" value="Genomic_DNA"/>
</dbReference>
<name>A0A975BQR6_9BACT</name>
<dbReference type="CDD" id="cd00085">
    <property type="entry name" value="HNHc"/>
    <property type="match status" value="1"/>
</dbReference>
<dbReference type="InterPro" id="IPR029471">
    <property type="entry name" value="HNH_5"/>
</dbReference>
<reference evidence="2" key="1">
    <citation type="journal article" date="2021" name="Microb. Physiol.">
        <title>Proteogenomic Insights into the Physiology of Marine, Sulfate-Reducing, Filamentous Desulfonema limicola and Desulfonema magnum.</title>
        <authorList>
            <person name="Schnaars V."/>
            <person name="Wohlbrand L."/>
            <person name="Scheve S."/>
            <person name="Hinrichs C."/>
            <person name="Reinhardt R."/>
            <person name="Rabus R."/>
        </authorList>
    </citation>
    <scope>NUCLEOTIDE SEQUENCE</scope>
    <source>
        <strain evidence="2">4be13</strain>
    </source>
</reference>
<dbReference type="KEGG" id="dmm:dnm_059440"/>
<sequence length="168" mass="19199">MDTSCILLNGDYTFLCLIDWKKAMKLVFTGKVKILKYSEKIIRSISGVFRIPAVLVLIKVVRSIYKSRVPFSKKNVLIRDRHTCAYCGKSSKRLTIDHVIPRSKGGKTDFDNCVSCCEDCNNKKGSKTPRQAGMRLLKRPYQPTISEFVRIRLKQSGVYELLVEIGIY</sequence>
<dbReference type="RefSeq" id="WP_246556027.1">
    <property type="nucleotide sequence ID" value="NZ_CP061800.1"/>
</dbReference>
<keyword evidence="2" id="KW-0255">Endonuclease</keyword>
<keyword evidence="3" id="KW-1185">Reference proteome</keyword>
<dbReference type="AlphaFoldDB" id="A0A975BQR6"/>
<dbReference type="Proteomes" id="UP000663722">
    <property type="component" value="Chromosome"/>
</dbReference>
<dbReference type="PANTHER" id="PTHR33877">
    <property type="entry name" value="SLL1193 PROTEIN"/>
    <property type="match status" value="1"/>
</dbReference>
<feature type="domain" description="HNH nuclease" evidence="1">
    <location>
        <begin position="71"/>
        <end position="122"/>
    </location>
</feature>